<evidence type="ECO:0000256" key="19">
    <source>
        <dbReference type="ARBA" id="ARBA00054222"/>
    </source>
</evidence>
<dbReference type="InterPro" id="IPR002820">
    <property type="entry name" value="Mopterin_CF_biosynth-C_dom"/>
</dbReference>
<dbReference type="Proteomes" id="UP000494040">
    <property type="component" value="Unassembled WGS sequence"/>
</dbReference>
<evidence type="ECO:0000256" key="16">
    <source>
        <dbReference type="ARBA" id="ARBA00023150"/>
    </source>
</evidence>
<dbReference type="PANTHER" id="PTHR22960">
    <property type="entry name" value="MOLYBDOPTERIN COFACTOR SYNTHESIS PROTEIN A"/>
    <property type="match status" value="1"/>
</dbReference>
<dbReference type="HAMAP" id="MF_01224_B">
    <property type="entry name" value="MoaC_B"/>
    <property type="match status" value="1"/>
</dbReference>
<comment type="catalytic activity">
    <reaction evidence="1">
        <text>(8S)-3',8-cyclo-7,8-dihydroguanosine 5'-triphosphate = cyclic pyranopterin phosphate + diphosphate</text>
        <dbReference type="Rhea" id="RHEA:49580"/>
        <dbReference type="ChEBI" id="CHEBI:33019"/>
        <dbReference type="ChEBI" id="CHEBI:59648"/>
        <dbReference type="ChEBI" id="CHEBI:131766"/>
        <dbReference type="EC" id="4.6.1.17"/>
    </reaction>
</comment>
<dbReference type="InterPro" id="IPR010505">
    <property type="entry name" value="MoaA_twitch"/>
</dbReference>
<keyword evidence="16" id="KW-0501">Molybdenum cofactor biosynthesis</keyword>
<evidence type="ECO:0000313" key="22">
    <source>
        <dbReference type="EnsemblMetazoa" id="XP_014239919.1"/>
    </source>
</evidence>
<evidence type="ECO:0000259" key="21">
    <source>
        <dbReference type="PROSITE" id="PS51918"/>
    </source>
</evidence>
<evidence type="ECO:0000256" key="9">
    <source>
        <dbReference type="ARBA" id="ARBA00022485"/>
    </source>
</evidence>
<comment type="pathway">
    <text evidence="3">Cofactor biosynthesis; molybdopterin biosynthesis.</text>
</comment>
<dbReference type="SMART" id="SM00729">
    <property type="entry name" value="Elp3"/>
    <property type="match status" value="1"/>
</dbReference>
<evidence type="ECO:0000256" key="5">
    <source>
        <dbReference type="ARBA" id="ARBA00009862"/>
    </source>
</evidence>
<dbReference type="SFLD" id="SFLDG01386">
    <property type="entry name" value="main_SPASM_domain-containing"/>
    <property type="match status" value="1"/>
</dbReference>
<dbReference type="NCBIfam" id="NF001199">
    <property type="entry name" value="PRK00164.2-1"/>
    <property type="match status" value="1"/>
</dbReference>
<dbReference type="CDD" id="cd01420">
    <property type="entry name" value="MoaC_PE"/>
    <property type="match status" value="1"/>
</dbReference>
<evidence type="ECO:0000256" key="12">
    <source>
        <dbReference type="ARBA" id="ARBA00022741"/>
    </source>
</evidence>
<dbReference type="InterPro" id="IPR040064">
    <property type="entry name" value="MoaA-like"/>
</dbReference>
<comment type="similarity">
    <text evidence="5">In the N-terminal section; belongs to the radical SAM superfamily. MoaA family.</text>
</comment>
<dbReference type="Gene3D" id="3.20.20.70">
    <property type="entry name" value="Aldolase class I"/>
    <property type="match status" value="1"/>
</dbReference>
<evidence type="ECO:0000256" key="8">
    <source>
        <dbReference type="ARBA" id="ARBA00015273"/>
    </source>
</evidence>
<keyword evidence="12" id="KW-0547">Nucleotide-binding</keyword>
<gene>
    <name evidence="22" type="primary">106661189</name>
</gene>
<organism evidence="22 23">
    <name type="scientific">Cimex lectularius</name>
    <name type="common">Bed bug</name>
    <name type="synonym">Acanthia lectularia</name>
    <dbReference type="NCBI Taxonomy" id="79782"/>
    <lineage>
        <taxon>Eukaryota</taxon>
        <taxon>Metazoa</taxon>
        <taxon>Ecdysozoa</taxon>
        <taxon>Arthropoda</taxon>
        <taxon>Hexapoda</taxon>
        <taxon>Insecta</taxon>
        <taxon>Pterygota</taxon>
        <taxon>Neoptera</taxon>
        <taxon>Paraneoptera</taxon>
        <taxon>Hemiptera</taxon>
        <taxon>Heteroptera</taxon>
        <taxon>Panheteroptera</taxon>
        <taxon>Cimicomorpha</taxon>
        <taxon>Cimicidae</taxon>
        <taxon>Cimex</taxon>
    </lineage>
</organism>
<evidence type="ECO:0000256" key="14">
    <source>
        <dbReference type="ARBA" id="ARBA00023014"/>
    </source>
</evidence>
<evidence type="ECO:0000256" key="17">
    <source>
        <dbReference type="ARBA" id="ARBA00023239"/>
    </source>
</evidence>
<dbReference type="InterPro" id="IPR013483">
    <property type="entry name" value="MoaA"/>
</dbReference>
<evidence type="ECO:0000256" key="1">
    <source>
        <dbReference type="ARBA" id="ARBA00001637"/>
    </source>
</evidence>
<keyword evidence="15" id="KW-0342">GTP-binding</keyword>
<dbReference type="NCBIfam" id="NF006870">
    <property type="entry name" value="PRK09364.1"/>
    <property type="match status" value="1"/>
</dbReference>
<name>A0A8I6R9X4_CIMLE</name>
<dbReference type="OrthoDB" id="429626at2759"/>
<comment type="catalytic activity">
    <reaction evidence="18">
        <text>GTP + AH2 + S-adenosyl-L-methionine = (8S)-3',8-cyclo-7,8-dihydroguanosine 5'-triphosphate + 5'-deoxyadenosine + L-methionine + A + H(+)</text>
        <dbReference type="Rhea" id="RHEA:49576"/>
        <dbReference type="ChEBI" id="CHEBI:13193"/>
        <dbReference type="ChEBI" id="CHEBI:15378"/>
        <dbReference type="ChEBI" id="CHEBI:17319"/>
        <dbReference type="ChEBI" id="CHEBI:17499"/>
        <dbReference type="ChEBI" id="CHEBI:37565"/>
        <dbReference type="ChEBI" id="CHEBI:57844"/>
        <dbReference type="ChEBI" id="CHEBI:59789"/>
        <dbReference type="ChEBI" id="CHEBI:131766"/>
        <dbReference type="EC" id="4.1.99.22"/>
    </reaction>
</comment>
<evidence type="ECO:0000256" key="11">
    <source>
        <dbReference type="ARBA" id="ARBA00022723"/>
    </source>
</evidence>
<dbReference type="InterPro" id="IPR050105">
    <property type="entry name" value="MoCo_biosynth_MoaA/MoaC"/>
</dbReference>
<keyword evidence="23" id="KW-1185">Reference proteome</keyword>
<dbReference type="HAMAP" id="MF_01225_B">
    <property type="entry name" value="MoaA_B"/>
    <property type="match status" value="1"/>
</dbReference>
<dbReference type="GO" id="GO:0061798">
    <property type="term" value="F:GTP 3',8'-cyclase activity"/>
    <property type="evidence" value="ECO:0007669"/>
    <property type="project" value="UniProtKB-EC"/>
</dbReference>
<dbReference type="Gene3D" id="3.30.70.640">
    <property type="entry name" value="Molybdopterin cofactor biosynthesis C (MoaC) domain"/>
    <property type="match status" value="1"/>
</dbReference>
<dbReference type="Pfam" id="PF04055">
    <property type="entry name" value="Radical_SAM"/>
    <property type="match status" value="1"/>
</dbReference>
<dbReference type="OMA" id="QTVHMTS"/>
<evidence type="ECO:0000256" key="3">
    <source>
        <dbReference type="ARBA" id="ARBA00005046"/>
    </source>
</evidence>
<evidence type="ECO:0000256" key="7">
    <source>
        <dbReference type="ARBA" id="ARBA00012575"/>
    </source>
</evidence>
<dbReference type="SUPFAM" id="SSF55040">
    <property type="entry name" value="Molybdenum cofactor biosynthesis protein C, MoaC"/>
    <property type="match status" value="1"/>
</dbReference>
<dbReference type="SFLD" id="SFLDG01067">
    <property type="entry name" value="SPASM/twitch_domain_containing"/>
    <property type="match status" value="1"/>
</dbReference>
<comment type="function">
    <text evidence="19">Isoform MOCS1A and isoform MOCS1B probably form a complex that catalyzes the conversion of 5'-GTP to cyclic pyranopterin monophosphate (cPMP). MOCS1A catalyzes the cyclization of GTP to (8S)-3',8-cyclo-7,8-dihydroguanosine 5'-triphosphate and MOCS1B catalyzes the subsequent conversion of (8S)-3',8-cyclo-7,8-dihydroguanosine 5'-triphosphate to cPMP.</text>
</comment>
<proteinExistence type="inferred from homology"/>
<sequence>MTSHAMNSRALNLLRSLTRTNQLRFRRSVTSQENVIPEVQENLQNDYLTDSFGRRHTYLRISLTERCNLRCQYCMPEEGVKLTKKLKLLTTDEILRLAELFVKQGVTKIRLTGGEPTVHKDLITIISSLKSMPGLESVAITTNGLTLTRQLVSMQKAGLDIINISLDTLKEEKYEKITRRKGYPRVIAGIDLAVQLGYSPVKVNVVAMRGFNDDEILDFVEFTKDRNVDVRFIEYMPFTGNKWDTEKMVPFNEMKKVIKEKYPDFAPLPNNPNDTSKAFHVPGYKGQLGFITSMTQHFCGSCNRLRLMADGSLKVCLFGNAEISLRDAIRSGCSEDDLLAMIGAAVMRKKKQHAGMLNLAQMPNRPMILIDLANKAISILHNNLKLAHMIGVRRNRLNFFDLQTRFKSTLTHVDEKGKAAMVDVGHKSNTDRTAVARGIVYVGGEITNLIKENQVKKGDVLTMAQIAGIMGAKQTPRLIPLCHDILLNHINVEAQLDEKSESVVITCTVKCNGKTGVEMEALTGVAVAALTVYDMCKAVTHKMIVKEILLVKKTGGYRGVYDIDDEAL</sequence>
<dbReference type="EnsemblMetazoa" id="XM_014384433.2">
    <property type="protein sequence ID" value="XP_014239919.1"/>
    <property type="gene ID" value="LOC106661189"/>
</dbReference>
<evidence type="ECO:0000256" key="18">
    <source>
        <dbReference type="ARBA" id="ARBA00048697"/>
    </source>
</evidence>
<dbReference type="AlphaFoldDB" id="A0A8I6R9X4"/>
<comment type="subunit">
    <text evidence="20">Isoform MOCS1A and isoform MOCS1B probably form a heterooligomer.</text>
</comment>
<comment type="similarity">
    <text evidence="4">In the C-terminal section; belongs to the MoaC family.</text>
</comment>
<dbReference type="Pfam" id="PF06463">
    <property type="entry name" value="Mob_synth_C"/>
    <property type="match status" value="1"/>
</dbReference>
<feature type="domain" description="Radical SAM core" evidence="21">
    <location>
        <begin position="51"/>
        <end position="264"/>
    </location>
</feature>
<evidence type="ECO:0000313" key="23">
    <source>
        <dbReference type="Proteomes" id="UP000494040"/>
    </source>
</evidence>
<dbReference type="InterPro" id="IPR023045">
    <property type="entry name" value="MoaC"/>
</dbReference>
<keyword evidence="9" id="KW-0004">4Fe-4S</keyword>
<evidence type="ECO:0000256" key="2">
    <source>
        <dbReference type="ARBA" id="ARBA00001966"/>
    </source>
</evidence>
<keyword evidence="17" id="KW-0456">Lyase</keyword>
<dbReference type="InterPro" id="IPR047594">
    <property type="entry name" value="MoaC_bact/euk"/>
</dbReference>
<accession>A0A8I6R9X4</accession>
<keyword evidence="11" id="KW-0479">Metal-binding</keyword>
<dbReference type="GO" id="GO:0005525">
    <property type="term" value="F:GTP binding"/>
    <property type="evidence" value="ECO:0007669"/>
    <property type="project" value="UniProtKB-KW"/>
</dbReference>
<keyword evidence="13" id="KW-0408">Iron</keyword>
<evidence type="ECO:0000256" key="13">
    <source>
        <dbReference type="ARBA" id="ARBA00023004"/>
    </source>
</evidence>
<dbReference type="EC" id="4.1.99.22" evidence="6"/>
<dbReference type="FunFam" id="3.20.20.70:FF:000117">
    <property type="entry name" value="molybdenum cofactor biosynthesis protein 1"/>
    <property type="match status" value="1"/>
</dbReference>
<evidence type="ECO:0000256" key="4">
    <source>
        <dbReference type="ARBA" id="ARBA00008484"/>
    </source>
</evidence>
<comment type="cofactor">
    <cofactor evidence="2">
        <name>[4Fe-4S] cluster</name>
        <dbReference type="ChEBI" id="CHEBI:49883"/>
    </cofactor>
</comment>
<dbReference type="SUPFAM" id="SSF102114">
    <property type="entry name" value="Radical SAM enzymes"/>
    <property type="match status" value="1"/>
</dbReference>
<dbReference type="PANTHER" id="PTHR22960:SF0">
    <property type="entry name" value="MOLYBDENUM COFACTOR BIOSYNTHESIS PROTEIN 1"/>
    <property type="match status" value="1"/>
</dbReference>
<dbReference type="GO" id="GO:0051539">
    <property type="term" value="F:4 iron, 4 sulfur cluster binding"/>
    <property type="evidence" value="ECO:0007669"/>
    <property type="project" value="UniProtKB-KW"/>
</dbReference>
<dbReference type="GO" id="GO:0061799">
    <property type="term" value="F:cyclic pyranopterin monophosphate synthase activity"/>
    <property type="evidence" value="ECO:0007669"/>
    <property type="project" value="UniProtKB-EC"/>
</dbReference>
<keyword evidence="14" id="KW-0411">Iron-sulfur</keyword>
<dbReference type="CDD" id="cd21117">
    <property type="entry name" value="Twitch_MoaA"/>
    <property type="match status" value="1"/>
</dbReference>
<dbReference type="InterPro" id="IPR058240">
    <property type="entry name" value="rSAM_sf"/>
</dbReference>
<dbReference type="NCBIfam" id="TIGR02666">
    <property type="entry name" value="moaA"/>
    <property type="match status" value="1"/>
</dbReference>
<dbReference type="SFLD" id="SFLDG01383">
    <property type="entry name" value="cyclic_pyranopterin_phosphate"/>
    <property type="match status" value="1"/>
</dbReference>
<dbReference type="InterPro" id="IPR013785">
    <property type="entry name" value="Aldolase_TIM"/>
</dbReference>
<keyword evidence="10" id="KW-0949">S-adenosyl-L-methionine</keyword>
<dbReference type="Pfam" id="PF01967">
    <property type="entry name" value="MoaC"/>
    <property type="match status" value="1"/>
</dbReference>
<dbReference type="InterPro" id="IPR000385">
    <property type="entry name" value="MoaA_NifB_PqqE_Fe-S-bd_CS"/>
</dbReference>
<evidence type="ECO:0000256" key="10">
    <source>
        <dbReference type="ARBA" id="ARBA00022691"/>
    </source>
</evidence>
<dbReference type="PROSITE" id="PS01305">
    <property type="entry name" value="MOAA_NIFB_PQQE"/>
    <property type="match status" value="1"/>
</dbReference>
<dbReference type="CDD" id="cd01335">
    <property type="entry name" value="Radical_SAM"/>
    <property type="match status" value="1"/>
</dbReference>
<evidence type="ECO:0000256" key="15">
    <source>
        <dbReference type="ARBA" id="ARBA00023134"/>
    </source>
</evidence>
<dbReference type="InterPro" id="IPR036522">
    <property type="entry name" value="MoaC_sf"/>
</dbReference>
<dbReference type="EC" id="4.6.1.17" evidence="7"/>
<dbReference type="GO" id="GO:0046872">
    <property type="term" value="F:metal ion binding"/>
    <property type="evidence" value="ECO:0007669"/>
    <property type="project" value="UniProtKB-KW"/>
</dbReference>
<dbReference type="NCBIfam" id="TIGR00581">
    <property type="entry name" value="moaC"/>
    <property type="match status" value="1"/>
</dbReference>
<dbReference type="InterPro" id="IPR006638">
    <property type="entry name" value="Elp3/MiaA/NifB-like_rSAM"/>
</dbReference>
<evidence type="ECO:0000256" key="6">
    <source>
        <dbReference type="ARBA" id="ARBA00012167"/>
    </source>
</evidence>
<evidence type="ECO:0000256" key="20">
    <source>
        <dbReference type="ARBA" id="ARBA00063038"/>
    </source>
</evidence>
<dbReference type="PROSITE" id="PS51918">
    <property type="entry name" value="RADICAL_SAM"/>
    <property type="match status" value="1"/>
</dbReference>
<dbReference type="InterPro" id="IPR007197">
    <property type="entry name" value="rSAM"/>
</dbReference>
<dbReference type="UniPathway" id="UPA00344"/>
<dbReference type="KEGG" id="clec:106661189"/>
<protein>
    <recommendedName>
        <fullName evidence="8">Molybdenum cofactor biosynthesis protein 1</fullName>
        <ecNumber evidence="6">4.1.99.22</ecNumber>
        <ecNumber evidence="7">4.6.1.17</ecNumber>
    </recommendedName>
</protein>
<dbReference type="SFLD" id="SFLDS00029">
    <property type="entry name" value="Radical_SAM"/>
    <property type="match status" value="1"/>
</dbReference>
<dbReference type="GO" id="GO:0006777">
    <property type="term" value="P:Mo-molybdopterin cofactor biosynthetic process"/>
    <property type="evidence" value="ECO:0007669"/>
    <property type="project" value="UniProtKB-KW"/>
</dbReference>
<reference evidence="22" key="1">
    <citation type="submission" date="2022-01" db="UniProtKB">
        <authorList>
            <consortium name="EnsemblMetazoa"/>
        </authorList>
    </citation>
    <scope>IDENTIFICATION</scope>
</reference>